<dbReference type="InterPro" id="IPR011701">
    <property type="entry name" value="MFS"/>
</dbReference>
<feature type="transmembrane region" description="Helical" evidence="6">
    <location>
        <begin position="236"/>
        <end position="256"/>
    </location>
</feature>
<feature type="transmembrane region" description="Helical" evidence="6">
    <location>
        <begin position="511"/>
        <end position="530"/>
    </location>
</feature>
<dbReference type="InterPro" id="IPR036259">
    <property type="entry name" value="MFS_trans_sf"/>
</dbReference>
<evidence type="ECO:0000256" key="3">
    <source>
        <dbReference type="ARBA" id="ARBA00022989"/>
    </source>
</evidence>
<feature type="transmembrane region" description="Helical" evidence="6">
    <location>
        <begin position="106"/>
        <end position="125"/>
    </location>
</feature>
<dbReference type="SUPFAM" id="SSF103473">
    <property type="entry name" value="MFS general substrate transporter"/>
    <property type="match status" value="1"/>
</dbReference>
<dbReference type="Gene3D" id="1.20.1250.20">
    <property type="entry name" value="MFS general substrate transporter like domains"/>
    <property type="match status" value="1"/>
</dbReference>
<proteinExistence type="predicted"/>
<dbReference type="PRINTS" id="PR01036">
    <property type="entry name" value="TCRTETB"/>
</dbReference>
<protein>
    <submittedName>
        <fullName evidence="8">MFS general substrate transporter</fullName>
    </submittedName>
</protein>
<feature type="transmembrane region" description="Helical" evidence="6">
    <location>
        <begin position="430"/>
        <end position="454"/>
    </location>
</feature>
<feature type="transmembrane region" description="Helical" evidence="6">
    <location>
        <begin position="195"/>
        <end position="215"/>
    </location>
</feature>
<feature type="transmembrane region" description="Helical" evidence="6">
    <location>
        <begin position="339"/>
        <end position="363"/>
    </location>
</feature>
<feature type="transmembrane region" description="Helical" evidence="6">
    <location>
        <begin position="38"/>
        <end position="63"/>
    </location>
</feature>
<sequence length="548" mass="59394">MHATDPTPYPDDGKTSDRDGTLILDQSHSPSAKKPFSFHMSFLALNIMVFIVSLDATILAVAIPEIAHELRGTTLTSFWASISFLLAVVVTQPLYTSTSDVLGRKIPLYIAFVLFLAGSIVFSLAQNMGALIAGRILQGLGAGGIDVLGEIIVADMTTLKERPLYLGLLAVPMSVGSILGPSVGALFSQRVSWRWIGWVNVPICVVGLTLVVFFLKLRERAEGFRQRLARLDWVGMGLFALGTTAVALPLSWAGAMYKWADWRTVVPLLVGVALLAGFVVYEGSQRVYEPVLPHRLFRSTTAVVSFLGSFVHGMVVYCLLLYLPLFFQAVLLEEPLQAAVSLLPLSTITVAVSVLSAVLVELFRRYRWNIWVGWAMLSLGLGLLSLLGSSASMAIKYSAQVVAGVGIGALYTILVLPVQASAPNVDDTGMAVGVFVSFRLFGALIGLAIGSSVFNSVWEKSAADMASLPDNLDGLRTGYEAIQLIPSLRVLDIAPEGLSSLLSLYEQSMRAIWYVLVGFSVLGLFASLFTREMTLDKEEMGRQRFEDV</sequence>
<evidence type="ECO:0000259" key="7">
    <source>
        <dbReference type="PROSITE" id="PS50850"/>
    </source>
</evidence>
<dbReference type="Gene3D" id="1.20.1720.10">
    <property type="entry name" value="Multidrug resistance protein D"/>
    <property type="match status" value="1"/>
</dbReference>
<dbReference type="Proteomes" id="UP001239445">
    <property type="component" value="Unassembled WGS sequence"/>
</dbReference>
<evidence type="ECO:0000313" key="8">
    <source>
        <dbReference type="EMBL" id="KAK1749646.1"/>
    </source>
</evidence>
<comment type="caution">
    <text evidence="8">The sequence shown here is derived from an EMBL/GenBank/DDBJ whole genome shotgun (WGS) entry which is preliminary data.</text>
</comment>
<feature type="transmembrane region" description="Helical" evidence="6">
    <location>
        <begin position="262"/>
        <end position="281"/>
    </location>
</feature>
<feature type="transmembrane region" description="Helical" evidence="6">
    <location>
        <begin position="397"/>
        <end position="418"/>
    </location>
</feature>
<comment type="subcellular location">
    <subcellularLocation>
        <location evidence="1">Membrane</location>
        <topology evidence="1">Multi-pass membrane protein</topology>
    </subcellularLocation>
</comment>
<dbReference type="PANTHER" id="PTHR23501:SF156">
    <property type="entry name" value="TRANSPORTER, PUTATIVE-RELATED"/>
    <property type="match status" value="1"/>
</dbReference>
<feature type="compositionally biased region" description="Basic and acidic residues" evidence="5">
    <location>
        <begin position="11"/>
        <end position="20"/>
    </location>
</feature>
<feature type="region of interest" description="Disordered" evidence="5">
    <location>
        <begin position="1"/>
        <end position="21"/>
    </location>
</feature>
<feature type="transmembrane region" description="Helical" evidence="6">
    <location>
        <begin position="164"/>
        <end position="183"/>
    </location>
</feature>
<dbReference type="AlphaFoldDB" id="A0AAJ0B599"/>
<organism evidence="8 9">
    <name type="scientific">Echria macrotheca</name>
    <dbReference type="NCBI Taxonomy" id="438768"/>
    <lineage>
        <taxon>Eukaryota</taxon>
        <taxon>Fungi</taxon>
        <taxon>Dikarya</taxon>
        <taxon>Ascomycota</taxon>
        <taxon>Pezizomycotina</taxon>
        <taxon>Sordariomycetes</taxon>
        <taxon>Sordariomycetidae</taxon>
        <taxon>Sordariales</taxon>
        <taxon>Schizotheciaceae</taxon>
        <taxon>Echria</taxon>
    </lineage>
</organism>
<accession>A0AAJ0B599</accession>
<feature type="transmembrane region" description="Helical" evidence="6">
    <location>
        <begin position="370"/>
        <end position="391"/>
    </location>
</feature>
<dbReference type="EMBL" id="MU839854">
    <property type="protein sequence ID" value="KAK1749646.1"/>
    <property type="molecule type" value="Genomic_DNA"/>
</dbReference>
<name>A0AAJ0B599_9PEZI</name>
<dbReference type="Pfam" id="PF07690">
    <property type="entry name" value="MFS_1"/>
    <property type="match status" value="1"/>
</dbReference>
<keyword evidence="4 6" id="KW-0472">Membrane</keyword>
<dbReference type="GO" id="GO:0022857">
    <property type="term" value="F:transmembrane transporter activity"/>
    <property type="evidence" value="ECO:0007669"/>
    <property type="project" value="InterPro"/>
</dbReference>
<dbReference type="PANTHER" id="PTHR23501">
    <property type="entry name" value="MAJOR FACILITATOR SUPERFAMILY"/>
    <property type="match status" value="1"/>
</dbReference>
<keyword evidence="9" id="KW-1185">Reference proteome</keyword>
<dbReference type="GO" id="GO:0005886">
    <property type="term" value="C:plasma membrane"/>
    <property type="evidence" value="ECO:0007669"/>
    <property type="project" value="TreeGrafter"/>
</dbReference>
<feature type="transmembrane region" description="Helical" evidence="6">
    <location>
        <begin position="75"/>
        <end position="94"/>
    </location>
</feature>
<evidence type="ECO:0000256" key="5">
    <source>
        <dbReference type="SAM" id="MobiDB-lite"/>
    </source>
</evidence>
<dbReference type="InterPro" id="IPR020846">
    <property type="entry name" value="MFS_dom"/>
</dbReference>
<evidence type="ECO:0000256" key="6">
    <source>
        <dbReference type="SAM" id="Phobius"/>
    </source>
</evidence>
<dbReference type="PROSITE" id="PS50850">
    <property type="entry name" value="MFS"/>
    <property type="match status" value="1"/>
</dbReference>
<gene>
    <name evidence="8" type="ORF">QBC47DRAFT_418800</name>
</gene>
<evidence type="ECO:0000256" key="1">
    <source>
        <dbReference type="ARBA" id="ARBA00004141"/>
    </source>
</evidence>
<keyword evidence="3 6" id="KW-1133">Transmembrane helix</keyword>
<evidence type="ECO:0000313" key="9">
    <source>
        <dbReference type="Proteomes" id="UP001239445"/>
    </source>
</evidence>
<feature type="domain" description="Major facilitator superfamily (MFS) profile" evidence="7">
    <location>
        <begin position="41"/>
        <end position="535"/>
    </location>
</feature>
<evidence type="ECO:0000256" key="4">
    <source>
        <dbReference type="ARBA" id="ARBA00023136"/>
    </source>
</evidence>
<feature type="transmembrane region" description="Helical" evidence="6">
    <location>
        <begin position="302"/>
        <end position="327"/>
    </location>
</feature>
<keyword evidence="2 6" id="KW-0812">Transmembrane</keyword>
<reference evidence="8" key="1">
    <citation type="submission" date="2023-06" db="EMBL/GenBank/DDBJ databases">
        <title>Genome-scale phylogeny and comparative genomics of the fungal order Sordariales.</title>
        <authorList>
            <consortium name="Lawrence Berkeley National Laboratory"/>
            <person name="Hensen N."/>
            <person name="Bonometti L."/>
            <person name="Westerberg I."/>
            <person name="Brannstrom I.O."/>
            <person name="Guillou S."/>
            <person name="Cros-Aarteil S."/>
            <person name="Calhoun S."/>
            <person name="Haridas S."/>
            <person name="Kuo A."/>
            <person name="Mondo S."/>
            <person name="Pangilinan J."/>
            <person name="Riley R."/>
            <person name="Labutti K."/>
            <person name="Andreopoulos B."/>
            <person name="Lipzen A."/>
            <person name="Chen C."/>
            <person name="Yanf M."/>
            <person name="Daum C."/>
            <person name="Ng V."/>
            <person name="Clum A."/>
            <person name="Steindorff A."/>
            <person name="Ohm R."/>
            <person name="Martin F."/>
            <person name="Silar P."/>
            <person name="Natvig D."/>
            <person name="Lalanne C."/>
            <person name="Gautier V."/>
            <person name="Ament-Velasquez S.L."/>
            <person name="Kruys A."/>
            <person name="Hutchinson M.I."/>
            <person name="Powell A.J."/>
            <person name="Barry K."/>
            <person name="Miller A.N."/>
            <person name="Grigoriev I.V."/>
            <person name="Debuchy R."/>
            <person name="Gladieux P."/>
            <person name="Thoren M.H."/>
            <person name="Johannesson H."/>
        </authorList>
    </citation>
    <scope>NUCLEOTIDE SEQUENCE</scope>
    <source>
        <strain evidence="8">PSN4</strain>
    </source>
</reference>
<evidence type="ECO:0000256" key="2">
    <source>
        <dbReference type="ARBA" id="ARBA00022692"/>
    </source>
</evidence>